<comment type="caution">
    <text evidence="10">The sequence shown here is derived from an EMBL/GenBank/DDBJ whole genome shotgun (WGS) entry which is preliminary data.</text>
</comment>
<protein>
    <recommendedName>
        <fullName evidence="9">Heme haloperoxidase family profile domain-containing protein</fullName>
    </recommendedName>
</protein>
<evidence type="ECO:0000256" key="4">
    <source>
        <dbReference type="ARBA" id="ARBA00022723"/>
    </source>
</evidence>
<evidence type="ECO:0000256" key="2">
    <source>
        <dbReference type="ARBA" id="ARBA00022559"/>
    </source>
</evidence>
<feature type="region of interest" description="Disordered" evidence="8">
    <location>
        <begin position="1"/>
        <end position="27"/>
    </location>
</feature>
<dbReference type="InterPro" id="IPR000028">
    <property type="entry name" value="Chloroperoxidase"/>
</dbReference>
<keyword evidence="6" id="KW-0408">Iron</keyword>
<evidence type="ECO:0000256" key="7">
    <source>
        <dbReference type="ARBA" id="ARBA00025795"/>
    </source>
</evidence>
<dbReference type="EMBL" id="JAUTXT010000022">
    <property type="protein sequence ID" value="KAK3673879.1"/>
    <property type="molecule type" value="Genomic_DNA"/>
</dbReference>
<dbReference type="AlphaFoldDB" id="A0AAE0WLD3"/>
<proteinExistence type="inferred from homology"/>
<dbReference type="SUPFAM" id="SSF47571">
    <property type="entry name" value="Cloroperoxidase"/>
    <property type="match status" value="1"/>
</dbReference>
<evidence type="ECO:0000256" key="6">
    <source>
        <dbReference type="ARBA" id="ARBA00023004"/>
    </source>
</evidence>
<sequence length="264" mass="28194">MVRHPVHLNGQDSTRAPSLQATNLSLPDPLTASRSPCPGLNALANHGWLRRSGLNISFPEIDYAAKNVYNFAPETYLGAFLAANQTFNLSTTGSSLTINLRDLARHATIEQDGSQSRNDIYFGDDLHYDATVFAGVAASLGLHDSSPPNAYVTVPIAAKARAARQALAKSVNPTYSTGPGPELGSIGTTALYLATLWDFSASGAPKAWVKTFFEEDRIPYLEGYVAPQTKDLTFLANMVSAVNNASSDALPAELLGEVTNMGMM</sequence>
<keyword evidence="3" id="KW-0349">Heme</keyword>
<accession>A0AAE0WLD3</accession>
<name>A0AAE0WLD3_9PEZI</name>
<dbReference type="GO" id="GO:0004601">
    <property type="term" value="F:peroxidase activity"/>
    <property type="evidence" value="ECO:0007669"/>
    <property type="project" value="UniProtKB-KW"/>
</dbReference>
<reference evidence="10" key="1">
    <citation type="submission" date="2023-07" db="EMBL/GenBank/DDBJ databases">
        <title>Black Yeasts Isolated from many extreme environments.</title>
        <authorList>
            <person name="Coleine C."/>
            <person name="Stajich J.E."/>
            <person name="Selbmann L."/>
        </authorList>
    </citation>
    <scope>NUCLEOTIDE SEQUENCE</scope>
    <source>
        <strain evidence="10">CCFEE 5485</strain>
    </source>
</reference>
<dbReference type="GO" id="GO:0046872">
    <property type="term" value="F:metal ion binding"/>
    <property type="evidence" value="ECO:0007669"/>
    <property type="project" value="UniProtKB-KW"/>
</dbReference>
<dbReference type="Proteomes" id="UP001274830">
    <property type="component" value="Unassembled WGS sequence"/>
</dbReference>
<keyword evidence="4" id="KW-0479">Metal-binding</keyword>
<evidence type="ECO:0000256" key="1">
    <source>
        <dbReference type="ARBA" id="ARBA00001970"/>
    </source>
</evidence>
<dbReference type="PANTHER" id="PTHR33577:SF19">
    <property type="entry name" value="HEME HALOPEROXIDASE FAMILY PROFILE DOMAIN-CONTAINING PROTEIN-RELATED"/>
    <property type="match status" value="1"/>
</dbReference>
<keyword evidence="5" id="KW-0560">Oxidoreductase</keyword>
<evidence type="ECO:0000313" key="10">
    <source>
        <dbReference type="EMBL" id="KAK3673879.1"/>
    </source>
</evidence>
<keyword evidence="11" id="KW-1185">Reference proteome</keyword>
<feature type="compositionally biased region" description="Polar residues" evidence="8">
    <location>
        <begin position="10"/>
        <end position="25"/>
    </location>
</feature>
<comment type="similarity">
    <text evidence="7">Belongs to the chloroperoxidase family.</text>
</comment>
<gene>
    <name evidence="10" type="ORF">LTR78_006081</name>
</gene>
<dbReference type="Pfam" id="PF01328">
    <property type="entry name" value="Peroxidase_2"/>
    <property type="match status" value="1"/>
</dbReference>
<evidence type="ECO:0000256" key="3">
    <source>
        <dbReference type="ARBA" id="ARBA00022617"/>
    </source>
</evidence>
<dbReference type="PROSITE" id="PS51405">
    <property type="entry name" value="HEME_HALOPEROXIDASE"/>
    <property type="match status" value="1"/>
</dbReference>
<dbReference type="Gene3D" id="1.10.489.10">
    <property type="entry name" value="Chloroperoxidase-like"/>
    <property type="match status" value="1"/>
</dbReference>
<comment type="cofactor">
    <cofactor evidence="1">
        <name>heme b</name>
        <dbReference type="ChEBI" id="CHEBI:60344"/>
    </cofactor>
</comment>
<evidence type="ECO:0000313" key="11">
    <source>
        <dbReference type="Proteomes" id="UP001274830"/>
    </source>
</evidence>
<keyword evidence="2" id="KW-0575">Peroxidase</keyword>
<dbReference type="PANTHER" id="PTHR33577">
    <property type="entry name" value="STERIGMATOCYSTIN BIOSYNTHESIS PEROXIDASE STCC-RELATED"/>
    <property type="match status" value="1"/>
</dbReference>
<evidence type="ECO:0000256" key="5">
    <source>
        <dbReference type="ARBA" id="ARBA00023002"/>
    </source>
</evidence>
<evidence type="ECO:0000259" key="9">
    <source>
        <dbReference type="PROSITE" id="PS51405"/>
    </source>
</evidence>
<organism evidence="10 11">
    <name type="scientific">Recurvomyces mirabilis</name>
    <dbReference type="NCBI Taxonomy" id="574656"/>
    <lineage>
        <taxon>Eukaryota</taxon>
        <taxon>Fungi</taxon>
        <taxon>Dikarya</taxon>
        <taxon>Ascomycota</taxon>
        <taxon>Pezizomycotina</taxon>
        <taxon>Dothideomycetes</taxon>
        <taxon>Dothideomycetidae</taxon>
        <taxon>Mycosphaerellales</taxon>
        <taxon>Teratosphaeriaceae</taxon>
        <taxon>Recurvomyces</taxon>
    </lineage>
</organism>
<dbReference type="InterPro" id="IPR036851">
    <property type="entry name" value="Chloroperoxidase-like_sf"/>
</dbReference>
<feature type="domain" description="Heme haloperoxidase family profile" evidence="9">
    <location>
        <begin position="11"/>
        <end position="240"/>
    </location>
</feature>
<evidence type="ECO:0000256" key="8">
    <source>
        <dbReference type="SAM" id="MobiDB-lite"/>
    </source>
</evidence>